<dbReference type="PROSITE" id="PS50850">
    <property type="entry name" value="MFS"/>
    <property type="match status" value="1"/>
</dbReference>
<evidence type="ECO:0000313" key="10">
    <source>
        <dbReference type="EMBL" id="KAH7309712.1"/>
    </source>
</evidence>
<keyword evidence="5 8" id="KW-1133">Transmembrane helix</keyword>
<dbReference type="Gene3D" id="1.20.1250.20">
    <property type="entry name" value="MFS general substrate transporter like domains"/>
    <property type="match status" value="1"/>
</dbReference>
<evidence type="ECO:0000256" key="3">
    <source>
        <dbReference type="ARBA" id="ARBA00022448"/>
    </source>
</evidence>
<evidence type="ECO:0000256" key="4">
    <source>
        <dbReference type="ARBA" id="ARBA00022692"/>
    </source>
</evidence>
<proteinExistence type="inferred from homology"/>
<evidence type="ECO:0000256" key="1">
    <source>
        <dbReference type="ARBA" id="ARBA00004141"/>
    </source>
</evidence>
<dbReference type="GO" id="GO:0005351">
    <property type="term" value="F:carbohydrate:proton symporter activity"/>
    <property type="evidence" value="ECO:0007669"/>
    <property type="project" value="TreeGrafter"/>
</dbReference>
<evidence type="ECO:0000313" key="11">
    <source>
        <dbReference type="Proteomes" id="UP000813444"/>
    </source>
</evidence>
<feature type="transmembrane region" description="Helical" evidence="8">
    <location>
        <begin position="477"/>
        <end position="493"/>
    </location>
</feature>
<evidence type="ECO:0000256" key="2">
    <source>
        <dbReference type="ARBA" id="ARBA00010992"/>
    </source>
</evidence>
<keyword evidence="3 7" id="KW-0813">Transport</keyword>
<dbReference type="GO" id="GO:0016020">
    <property type="term" value="C:membrane"/>
    <property type="evidence" value="ECO:0007669"/>
    <property type="project" value="UniProtKB-SubCell"/>
</dbReference>
<name>A0A8K0SJG6_9HYPO</name>
<comment type="subcellular location">
    <subcellularLocation>
        <location evidence="1">Membrane</location>
        <topology evidence="1">Multi-pass membrane protein</topology>
    </subcellularLocation>
</comment>
<evidence type="ECO:0000256" key="6">
    <source>
        <dbReference type="ARBA" id="ARBA00023136"/>
    </source>
</evidence>
<dbReference type="InterPro" id="IPR005828">
    <property type="entry name" value="MFS_sugar_transport-like"/>
</dbReference>
<dbReference type="InterPro" id="IPR036259">
    <property type="entry name" value="MFS_trans_sf"/>
</dbReference>
<evidence type="ECO:0000256" key="5">
    <source>
        <dbReference type="ARBA" id="ARBA00022989"/>
    </source>
</evidence>
<dbReference type="SUPFAM" id="SSF103473">
    <property type="entry name" value="MFS general substrate transporter"/>
    <property type="match status" value="1"/>
</dbReference>
<dbReference type="InterPro" id="IPR003663">
    <property type="entry name" value="Sugar/inositol_transpt"/>
</dbReference>
<reference evidence="10" key="1">
    <citation type="journal article" date="2021" name="Nat. Commun.">
        <title>Genetic determinants of endophytism in the Arabidopsis root mycobiome.</title>
        <authorList>
            <person name="Mesny F."/>
            <person name="Miyauchi S."/>
            <person name="Thiergart T."/>
            <person name="Pickel B."/>
            <person name="Atanasova L."/>
            <person name="Karlsson M."/>
            <person name="Huettel B."/>
            <person name="Barry K.W."/>
            <person name="Haridas S."/>
            <person name="Chen C."/>
            <person name="Bauer D."/>
            <person name="Andreopoulos W."/>
            <person name="Pangilinan J."/>
            <person name="LaButti K."/>
            <person name="Riley R."/>
            <person name="Lipzen A."/>
            <person name="Clum A."/>
            <person name="Drula E."/>
            <person name="Henrissat B."/>
            <person name="Kohler A."/>
            <person name="Grigoriev I.V."/>
            <person name="Martin F.M."/>
            <person name="Hacquard S."/>
        </authorList>
    </citation>
    <scope>NUCLEOTIDE SEQUENCE</scope>
    <source>
        <strain evidence="10">MPI-CAGE-CH-0235</strain>
    </source>
</reference>
<feature type="transmembrane region" description="Helical" evidence="8">
    <location>
        <begin position="314"/>
        <end position="335"/>
    </location>
</feature>
<feature type="transmembrane region" description="Helical" evidence="8">
    <location>
        <begin position="379"/>
        <end position="399"/>
    </location>
</feature>
<accession>A0A8K0SJG6</accession>
<dbReference type="OrthoDB" id="6612291at2759"/>
<dbReference type="InterPro" id="IPR005829">
    <property type="entry name" value="Sugar_transporter_CS"/>
</dbReference>
<feature type="transmembrane region" description="Helical" evidence="8">
    <location>
        <begin position="158"/>
        <end position="179"/>
    </location>
</feature>
<keyword evidence="11" id="KW-1185">Reference proteome</keyword>
<evidence type="ECO:0000256" key="7">
    <source>
        <dbReference type="RuleBase" id="RU003346"/>
    </source>
</evidence>
<dbReference type="EMBL" id="JAGPNK010000013">
    <property type="protein sequence ID" value="KAH7309712.1"/>
    <property type="molecule type" value="Genomic_DNA"/>
</dbReference>
<dbReference type="NCBIfam" id="TIGR00879">
    <property type="entry name" value="SP"/>
    <property type="match status" value="1"/>
</dbReference>
<feature type="transmembrane region" description="Helical" evidence="8">
    <location>
        <begin position="231"/>
        <end position="252"/>
    </location>
</feature>
<evidence type="ECO:0000256" key="8">
    <source>
        <dbReference type="SAM" id="Phobius"/>
    </source>
</evidence>
<dbReference type="Pfam" id="PF00083">
    <property type="entry name" value="Sugar_tr"/>
    <property type="match status" value="1"/>
</dbReference>
<comment type="caution">
    <text evidence="10">The sequence shown here is derived from an EMBL/GenBank/DDBJ whole genome shotgun (WGS) entry which is preliminary data.</text>
</comment>
<feature type="transmembrane region" description="Helical" evidence="8">
    <location>
        <begin position="134"/>
        <end position="152"/>
    </location>
</feature>
<sequence length="546" mass="60689">MADLRPTHVTEKVDVAEHTETISPKVLASEAKSAAEAERQMTLWTAIKTYPHAIGWSILLSSTIIMEGYDLALLGNLYASTPFNQKYGRWVESSQRYEISPAWQSALSNGARAGEIFGLIIAGWAADRWGAKKTTIGFLVLMIITIFALFFAPNVEVLVLGEILCGIPWGAFQGVTPAYASEVTPMVLRPYLTTFINACWVIGQLLAAAVNRGAIDYGDERSYRIPFGVQWIWPVLILCGLVFAPESPWWHVRKGNRDAARDSLLRLTSCKQTGFNVEETLAMIEHTNEMEKQAKEGVTYHDCFRGVDIRRTEIVVGLGIVQTLGGQNLMGYYSYFLRQAGMDERNAFSLSIANSALGLVGTCGSWALMTWFGRRRIHFSGLCGQLLILVIVGSISFAMSNTSVWATAGMLILFTFVYDFAVGPVTYCLVSELSSTRLKAKTIVMARAGYNLSNIFVNVMTNYQLSSAAWNWGSRTAYFWAGTCFLCVVWVFFRLPEPKGRTYAELDLLFEQRVPARKFAKTTVNPYTTEATDGKESIRKSETGSE</sequence>
<protein>
    <submittedName>
        <fullName evidence="10">General substrate transporter</fullName>
    </submittedName>
</protein>
<dbReference type="PANTHER" id="PTHR48022">
    <property type="entry name" value="PLASTIDIC GLUCOSE TRANSPORTER 4"/>
    <property type="match status" value="1"/>
</dbReference>
<keyword evidence="4 8" id="KW-0812">Transmembrane</keyword>
<dbReference type="AlphaFoldDB" id="A0A8K0SJG6"/>
<dbReference type="Proteomes" id="UP000813444">
    <property type="component" value="Unassembled WGS sequence"/>
</dbReference>
<dbReference type="InterPro" id="IPR050360">
    <property type="entry name" value="MFS_Sugar_Transporters"/>
</dbReference>
<feature type="domain" description="Major facilitator superfamily (MFS) profile" evidence="9">
    <location>
        <begin position="56"/>
        <end position="499"/>
    </location>
</feature>
<feature type="transmembrane region" description="Helical" evidence="8">
    <location>
        <begin position="347"/>
        <end position="372"/>
    </location>
</feature>
<dbReference type="InterPro" id="IPR020846">
    <property type="entry name" value="MFS_dom"/>
</dbReference>
<organism evidence="10 11">
    <name type="scientific">Stachybotrys elegans</name>
    <dbReference type="NCBI Taxonomy" id="80388"/>
    <lineage>
        <taxon>Eukaryota</taxon>
        <taxon>Fungi</taxon>
        <taxon>Dikarya</taxon>
        <taxon>Ascomycota</taxon>
        <taxon>Pezizomycotina</taxon>
        <taxon>Sordariomycetes</taxon>
        <taxon>Hypocreomycetidae</taxon>
        <taxon>Hypocreales</taxon>
        <taxon>Stachybotryaceae</taxon>
        <taxon>Stachybotrys</taxon>
    </lineage>
</organism>
<dbReference type="FunFam" id="1.20.1250.20:FF:000078">
    <property type="entry name" value="MFS maltose transporter, putative"/>
    <property type="match status" value="1"/>
</dbReference>
<gene>
    <name evidence="10" type="ORF">B0I35DRAFT_482459</name>
</gene>
<feature type="transmembrane region" description="Helical" evidence="8">
    <location>
        <begin position="442"/>
        <end position="465"/>
    </location>
</feature>
<feature type="transmembrane region" description="Helical" evidence="8">
    <location>
        <begin position="405"/>
        <end position="430"/>
    </location>
</feature>
<dbReference type="PANTHER" id="PTHR48022:SF76">
    <property type="entry name" value="MALTOSE PERMEASE, PUTATIVE (AFU_ORTHOLOGUE AFUA_8G07240)-RELATED"/>
    <property type="match status" value="1"/>
</dbReference>
<evidence type="ECO:0000259" key="9">
    <source>
        <dbReference type="PROSITE" id="PS50850"/>
    </source>
</evidence>
<feature type="transmembrane region" description="Helical" evidence="8">
    <location>
        <begin position="191"/>
        <end position="211"/>
    </location>
</feature>
<keyword evidence="6 8" id="KW-0472">Membrane</keyword>
<dbReference type="PROSITE" id="PS00217">
    <property type="entry name" value="SUGAR_TRANSPORT_2"/>
    <property type="match status" value="1"/>
</dbReference>
<comment type="similarity">
    <text evidence="2 7">Belongs to the major facilitator superfamily. Sugar transporter (TC 2.A.1.1) family.</text>
</comment>